<dbReference type="GO" id="GO:0006352">
    <property type="term" value="P:DNA-templated transcription initiation"/>
    <property type="evidence" value="ECO:0007669"/>
    <property type="project" value="InterPro"/>
</dbReference>
<evidence type="ECO:0000256" key="1">
    <source>
        <dbReference type="ARBA" id="ARBA00007788"/>
    </source>
</evidence>
<feature type="compositionally biased region" description="Basic residues" evidence="6">
    <location>
        <begin position="81"/>
        <end position="91"/>
    </location>
</feature>
<dbReference type="Proteomes" id="UP000011116">
    <property type="component" value="Chromosome 1H"/>
</dbReference>
<dbReference type="Pfam" id="PF04539">
    <property type="entry name" value="Sigma70_r3"/>
    <property type="match status" value="1"/>
</dbReference>
<dbReference type="InterPro" id="IPR050239">
    <property type="entry name" value="Sigma-70_RNA_pol_init_factors"/>
</dbReference>
<dbReference type="InterPro" id="IPR013325">
    <property type="entry name" value="RNA_pol_sigma_r2"/>
</dbReference>
<dbReference type="PANTHER" id="PTHR30603:SF13">
    <property type="entry name" value="RNA POLYMERASE SIGMA FACTOR SIGC"/>
    <property type="match status" value="1"/>
</dbReference>
<dbReference type="InterPro" id="IPR007624">
    <property type="entry name" value="RNA_pol_sigma70_r3"/>
</dbReference>
<dbReference type="PANTHER" id="PTHR30603">
    <property type="entry name" value="RNA POLYMERASE SIGMA FACTOR RPO"/>
    <property type="match status" value="1"/>
</dbReference>
<evidence type="ECO:0000256" key="2">
    <source>
        <dbReference type="ARBA" id="ARBA00023015"/>
    </source>
</evidence>
<evidence type="ECO:0000256" key="6">
    <source>
        <dbReference type="SAM" id="MobiDB-lite"/>
    </source>
</evidence>
<dbReference type="GO" id="GO:0009507">
    <property type="term" value="C:chloroplast"/>
    <property type="evidence" value="ECO:0000318"/>
    <property type="project" value="GO_Central"/>
</dbReference>
<feature type="domain" description="RNA polymerase sigma-70 region 3" evidence="7">
    <location>
        <begin position="472"/>
        <end position="546"/>
    </location>
</feature>
<dbReference type="GO" id="GO:0016987">
    <property type="term" value="F:sigma factor activity"/>
    <property type="evidence" value="ECO:0000318"/>
    <property type="project" value="GO_Central"/>
</dbReference>
<evidence type="ECO:0000256" key="5">
    <source>
        <dbReference type="ARBA" id="ARBA00023163"/>
    </source>
</evidence>
<keyword evidence="11" id="KW-1185">Reference proteome</keyword>
<protein>
    <recommendedName>
        <fullName evidence="12">RNA polymerase sigma factor</fullName>
    </recommendedName>
</protein>
<dbReference type="PRINTS" id="PR00046">
    <property type="entry name" value="SIGMA70FCT"/>
</dbReference>
<keyword evidence="2" id="KW-0805">Transcription regulation</keyword>
<evidence type="ECO:0000259" key="7">
    <source>
        <dbReference type="Pfam" id="PF04539"/>
    </source>
</evidence>
<dbReference type="NCBIfam" id="TIGR02937">
    <property type="entry name" value="sigma70-ECF"/>
    <property type="match status" value="1"/>
</dbReference>
<reference evidence="10" key="2">
    <citation type="submission" date="2020-10" db="EMBL/GenBank/DDBJ databases">
        <authorList>
            <person name="Scholz U."/>
            <person name="Mascher M."/>
            <person name="Fiebig A."/>
        </authorList>
    </citation>
    <scope>NUCLEOTIDE SEQUENCE [LARGE SCALE GENOMIC DNA]</scope>
    <source>
        <strain evidence="10">cv. Morex</strain>
    </source>
</reference>
<evidence type="ECO:0000256" key="3">
    <source>
        <dbReference type="ARBA" id="ARBA00023082"/>
    </source>
</evidence>
<evidence type="ECO:0000313" key="10">
    <source>
        <dbReference type="EnsemblPlants" id="HORVU.MOREX.r3.1HG0093940.1"/>
    </source>
</evidence>
<keyword evidence="3" id="KW-0731">Sigma factor</keyword>
<comment type="similarity">
    <text evidence="1">Belongs to the sigma-70 factor family.</text>
</comment>
<dbReference type="EnsemblPlants" id="HORVU.MOREX.r3.1HG0093940.1">
    <property type="protein sequence ID" value="HORVU.MOREX.r3.1HG0093940.1"/>
    <property type="gene ID" value="HORVU.MOREX.r3.1HG0093940"/>
</dbReference>
<evidence type="ECO:0008006" key="12">
    <source>
        <dbReference type="Google" id="ProtNLM"/>
    </source>
</evidence>
<dbReference type="CDD" id="cd06171">
    <property type="entry name" value="Sigma70_r4"/>
    <property type="match status" value="1"/>
</dbReference>
<dbReference type="GO" id="GO:0000976">
    <property type="term" value="F:transcription cis-regulatory region binding"/>
    <property type="evidence" value="ECO:0000318"/>
    <property type="project" value="GO_Central"/>
</dbReference>
<dbReference type="InterPro" id="IPR036388">
    <property type="entry name" value="WH-like_DNA-bd_sf"/>
</dbReference>
<dbReference type="InterPro" id="IPR013324">
    <property type="entry name" value="RNA_pol_sigma_r3/r4-like"/>
</dbReference>
<evidence type="ECO:0000313" key="11">
    <source>
        <dbReference type="Proteomes" id="UP000011116"/>
    </source>
</evidence>
<dbReference type="Gene3D" id="1.10.10.10">
    <property type="entry name" value="Winged helix-like DNA-binding domain superfamily/Winged helix DNA-binding domain"/>
    <property type="match status" value="2"/>
</dbReference>
<dbReference type="Pfam" id="PF04545">
    <property type="entry name" value="Sigma70_r4"/>
    <property type="match status" value="1"/>
</dbReference>
<dbReference type="InterPro" id="IPR000943">
    <property type="entry name" value="RNA_pol_sigma70"/>
</dbReference>
<reference evidence="10" key="3">
    <citation type="submission" date="2022-01" db="UniProtKB">
        <authorList>
            <consortium name="EnsemblPlants"/>
        </authorList>
    </citation>
    <scope>IDENTIFICATION</scope>
    <source>
        <strain evidence="10">subsp. vulgare</strain>
    </source>
</reference>
<proteinExistence type="inferred from homology"/>
<dbReference type="SMR" id="A0A8I6W8Q7"/>
<dbReference type="InterPro" id="IPR007630">
    <property type="entry name" value="RNA_pol_sigma70_r4"/>
</dbReference>
<evidence type="ECO:0000259" key="8">
    <source>
        <dbReference type="Pfam" id="PF04542"/>
    </source>
</evidence>
<feature type="compositionally biased region" description="Low complexity" evidence="6">
    <location>
        <begin position="61"/>
        <end position="74"/>
    </location>
</feature>
<reference evidence="11" key="1">
    <citation type="journal article" date="2012" name="Nature">
        <title>A physical, genetic and functional sequence assembly of the barley genome.</title>
        <authorList>
            <consortium name="The International Barley Genome Sequencing Consortium"/>
            <person name="Mayer K.F."/>
            <person name="Waugh R."/>
            <person name="Brown J.W."/>
            <person name="Schulman A."/>
            <person name="Langridge P."/>
            <person name="Platzer M."/>
            <person name="Fincher G.B."/>
            <person name="Muehlbauer G.J."/>
            <person name="Sato K."/>
            <person name="Close T.J."/>
            <person name="Wise R.P."/>
            <person name="Stein N."/>
        </authorList>
    </citation>
    <scope>NUCLEOTIDE SEQUENCE [LARGE SCALE GENOMIC DNA]</scope>
    <source>
        <strain evidence="11">cv. Morex</strain>
    </source>
</reference>
<gene>
    <name evidence="10" type="primary">LOC123452471</name>
</gene>
<dbReference type="AlphaFoldDB" id="A0A8I6W8Q7"/>
<keyword evidence="4" id="KW-0238">DNA-binding</keyword>
<name>A0A8I6W8Q7_HORVV</name>
<dbReference type="GO" id="GO:0006355">
    <property type="term" value="P:regulation of DNA-templated transcription"/>
    <property type="evidence" value="ECO:0000318"/>
    <property type="project" value="GO_Central"/>
</dbReference>
<dbReference type="SUPFAM" id="SSF88946">
    <property type="entry name" value="Sigma2 domain of RNA polymerase sigma factors"/>
    <property type="match status" value="1"/>
</dbReference>
<dbReference type="GO" id="GO:1903865">
    <property type="term" value="C:sigma factor antagonist complex"/>
    <property type="evidence" value="ECO:0000318"/>
    <property type="project" value="GO_Central"/>
</dbReference>
<feature type="domain" description="RNA polymerase sigma-70 region 2" evidence="8">
    <location>
        <begin position="398"/>
        <end position="452"/>
    </location>
</feature>
<evidence type="ECO:0000259" key="9">
    <source>
        <dbReference type="Pfam" id="PF04545"/>
    </source>
</evidence>
<feature type="region of interest" description="Disordered" evidence="6">
    <location>
        <begin position="61"/>
        <end position="92"/>
    </location>
</feature>
<feature type="domain" description="RNA polymerase sigma-70 region 4" evidence="9">
    <location>
        <begin position="559"/>
        <end position="612"/>
    </location>
</feature>
<organism evidence="10 11">
    <name type="scientific">Hordeum vulgare subsp. vulgare</name>
    <name type="common">Domesticated barley</name>
    <dbReference type="NCBI Taxonomy" id="112509"/>
    <lineage>
        <taxon>Eukaryota</taxon>
        <taxon>Viridiplantae</taxon>
        <taxon>Streptophyta</taxon>
        <taxon>Embryophyta</taxon>
        <taxon>Tracheophyta</taxon>
        <taxon>Spermatophyta</taxon>
        <taxon>Magnoliopsida</taxon>
        <taxon>Liliopsida</taxon>
        <taxon>Poales</taxon>
        <taxon>Poaceae</taxon>
        <taxon>BOP clade</taxon>
        <taxon>Pooideae</taxon>
        <taxon>Triticodae</taxon>
        <taxon>Triticeae</taxon>
        <taxon>Hordeinae</taxon>
        <taxon>Hordeum</taxon>
    </lineage>
</organism>
<accession>A0A8I6W8Q7</accession>
<dbReference type="InterPro" id="IPR007627">
    <property type="entry name" value="RNA_pol_sigma70_r2"/>
</dbReference>
<dbReference type="Gramene" id="HORVU.MOREX.r3.1HG0093940.1">
    <property type="protein sequence ID" value="HORVU.MOREX.r3.1HG0093940.1"/>
    <property type="gene ID" value="HORVU.MOREX.r3.1HG0093940"/>
</dbReference>
<dbReference type="Pfam" id="PF04542">
    <property type="entry name" value="Sigma70_r2"/>
    <property type="match status" value="1"/>
</dbReference>
<dbReference type="GO" id="GO:0003899">
    <property type="term" value="F:DNA-directed RNA polymerase activity"/>
    <property type="evidence" value="ECO:0000318"/>
    <property type="project" value="GO_Central"/>
</dbReference>
<dbReference type="InterPro" id="IPR014284">
    <property type="entry name" value="RNA_pol_sigma-70_dom"/>
</dbReference>
<keyword evidence="5" id="KW-0804">Transcription</keyword>
<sequence>MPSFFSARLPNQKRGLIGPLRLYPLLLSILYPPPAPLPLPLPQLSGAMGLPMVRGPCCCSSSPSSSSSSSSSSPWMLQAHLPRHPHPRHGLGGRSVCSESLRVLALHLLLNRRAHLSRRQGDITRTAAASSGLLQITENKATSLPKTKVDADRTSLIGGALDRNAQFDMIYEDMSSWINVAHTSSSSSLEYNLLMQNIHVLQSSLTAQDLVMLERDILVHIEQLGALNWFNASRSSATITPTSLESDFALIWNDAEFAPVTPLSEQSDDQLVLIRSGKSQERKLKRIRALENISGVCVKASSRKARKSHKSTSSQFISEWKNYPGRRRSIVREQSELLMTIKECANLEKIRENMVKEGQEVCYHKWAKAAGVDEAVLKSRLQAGYCCRERLLVTTEWLVKYIARTYTGMGTAFEDLLQAGKMGVLDGAERFDSQRGCKFSTYVKYWIRKPMLALLAENSGVIQLPARMDCIIRKFREAKRAIRSSTGRNPIDAEIATFVGASVANVRLARKCSRRVVSLYMEVGAGQNAKFVDVTPDTSLEDPEEAIFRRQLRERLLFVLDRLPAREGRVLKLRHGLEDGRCRSLEQIGGIYHVSKEWIRKIEKSAMSKLRNEDVHNELKDFCGF</sequence>
<evidence type="ECO:0000256" key="4">
    <source>
        <dbReference type="ARBA" id="ARBA00023125"/>
    </source>
</evidence>
<dbReference type="SUPFAM" id="SSF88659">
    <property type="entry name" value="Sigma3 and sigma4 domains of RNA polymerase sigma factors"/>
    <property type="match status" value="2"/>
</dbReference>
<dbReference type="Gramene" id="HORVU.MOREX.r2.1HG0077400.1">
    <property type="protein sequence ID" value="HORVU.MOREX.r2.1HG0077400.1"/>
    <property type="gene ID" value="HORVU.MOREX.r2.1HG0077400"/>
</dbReference>
<dbReference type="Gene3D" id="1.20.120.1810">
    <property type="match status" value="1"/>
</dbReference>